<dbReference type="SUPFAM" id="SSF51197">
    <property type="entry name" value="Clavaminate synthase-like"/>
    <property type="match status" value="1"/>
</dbReference>
<dbReference type="Pfam" id="PF05721">
    <property type="entry name" value="PhyH"/>
    <property type="match status" value="1"/>
</dbReference>
<dbReference type="InterPro" id="IPR008775">
    <property type="entry name" value="Phytyl_CoA_dOase-like"/>
</dbReference>
<accession>A0A5J4G148</accession>
<dbReference type="GO" id="GO:0016706">
    <property type="term" value="F:2-oxoglutarate-dependent dioxygenase activity"/>
    <property type="evidence" value="ECO:0007669"/>
    <property type="project" value="UniProtKB-ARBA"/>
</dbReference>
<evidence type="ECO:0000256" key="1">
    <source>
        <dbReference type="ARBA" id="ARBA00001954"/>
    </source>
</evidence>
<dbReference type="PANTHER" id="PTHR20883">
    <property type="entry name" value="PHYTANOYL-COA DIOXYGENASE DOMAIN CONTAINING 1"/>
    <property type="match status" value="1"/>
</dbReference>
<dbReference type="Gene3D" id="2.60.120.620">
    <property type="entry name" value="q2cbj1_9rhob like domain"/>
    <property type="match status" value="1"/>
</dbReference>
<sequence>MAAETCKLSIDNTPYQFEVIGDFFWGKEELLYKPENSVISKTSWSEKGYGVVEAFFGNEFQNLKDSIKKNIIKAFKINKIEYPSNFELRDYHNVVKTDKQHLQVIDITRSLTNEDFDFDIDALTERFGKILGYKLTSWVEELQKSHIQIRINRPSSLDINPPHRDGYLSYWEDVVNVWIPIESCNEQTSLPVLPGSHLLPENEIYRTNSKGATINGNTYFVPCILKTKDGNMDMIRPNPKEGNALLFSPFLIHGAAVNRSDKTRVSIELRFPKLKA</sequence>
<keyword evidence="3" id="KW-1185">Reference proteome</keyword>
<name>A0A5J4G148_9FLAO</name>
<gene>
    <name evidence="2" type="ORF">ULMS_28220</name>
</gene>
<comment type="cofactor">
    <cofactor evidence="1">
        <name>Fe(2+)</name>
        <dbReference type="ChEBI" id="CHEBI:29033"/>
    </cofactor>
</comment>
<evidence type="ECO:0008006" key="4">
    <source>
        <dbReference type="Google" id="ProtNLM"/>
    </source>
</evidence>
<dbReference type="RefSeq" id="WP_151895232.1">
    <property type="nucleotide sequence ID" value="NZ_BKCF01000007.1"/>
</dbReference>
<dbReference type="PANTHER" id="PTHR20883:SF48">
    <property type="entry name" value="ECTOINE DIOXYGENASE"/>
    <property type="match status" value="1"/>
</dbReference>
<evidence type="ECO:0000313" key="3">
    <source>
        <dbReference type="Proteomes" id="UP000326994"/>
    </source>
</evidence>
<reference evidence="2 3" key="1">
    <citation type="submission" date="2019-08" db="EMBL/GenBank/DDBJ databases">
        <title>Ulvibacter marinistellae sp. nov., isolated from a starfish, Patiria pectinifera.</title>
        <authorList>
            <person name="Kawano K."/>
            <person name="Ushijima N."/>
            <person name="Kihara M."/>
            <person name="Itoh H."/>
        </authorList>
    </citation>
    <scope>NUCLEOTIDE SEQUENCE [LARGE SCALE GENOMIC DNA]</scope>
    <source>
        <strain evidence="2 3">KK4</strain>
    </source>
</reference>
<dbReference type="OrthoDB" id="870003at2"/>
<dbReference type="EMBL" id="BKCF01000007">
    <property type="protein sequence ID" value="GEQ87314.1"/>
    <property type="molecule type" value="Genomic_DNA"/>
</dbReference>
<dbReference type="AlphaFoldDB" id="A0A5J4G148"/>
<dbReference type="Proteomes" id="UP000326994">
    <property type="component" value="Unassembled WGS sequence"/>
</dbReference>
<comment type="caution">
    <text evidence="2">The sequence shown here is derived from an EMBL/GenBank/DDBJ whole genome shotgun (WGS) entry which is preliminary data.</text>
</comment>
<dbReference type="GO" id="GO:0005506">
    <property type="term" value="F:iron ion binding"/>
    <property type="evidence" value="ECO:0007669"/>
    <property type="project" value="UniProtKB-ARBA"/>
</dbReference>
<protein>
    <recommendedName>
        <fullName evidence="4">Phytanoyl-CoA dioxygenase</fullName>
    </recommendedName>
</protein>
<proteinExistence type="predicted"/>
<evidence type="ECO:0000313" key="2">
    <source>
        <dbReference type="EMBL" id="GEQ87314.1"/>
    </source>
</evidence>
<organism evidence="2 3">
    <name type="scientific">Patiriisocius marinistellae</name>
    <dbReference type="NCBI Taxonomy" id="2494560"/>
    <lineage>
        <taxon>Bacteria</taxon>
        <taxon>Pseudomonadati</taxon>
        <taxon>Bacteroidota</taxon>
        <taxon>Flavobacteriia</taxon>
        <taxon>Flavobacteriales</taxon>
        <taxon>Flavobacteriaceae</taxon>
        <taxon>Patiriisocius</taxon>
    </lineage>
</organism>